<sequence length="429" mass="47876">MLAVRSSRCAAQNITRNSVVRQAQAGLATLGNAFTEATSQAEFAGPMFTTSRRRVFFIRPWGGVPSMAQGLVVLRAFELEYGKLRDVRFSHDSEVTELYKSTIWASFEDDSNFEHIPSQVLDIKLEIPVINGRSPGDTSLVEVQNLLKSFDKAPHPSQQRWAGVLDSLKDDDGKVPEMQTVDLRIGRSTVPTLDFTNFLSGQRLYLHGRKRQVIGTAIARWGGFYSPVPTSGAFSHRPSSEHSDYQHDTTVYTPMSGLPQMRVLREKYASALPAAPSLSEPEEEEDVEDKEIVSQLEAELAEEEAVLTPEERDSEEEAISAAESQEVLEDTAEPEVIEVTKPAPGPSARQLKREKLLALARGKSSKVETRNRLAALAHERAHAPLPDEVIPRDPEEKRRAKAEDREKKKTAEQDAKSTFMGRLQNLWGW</sequence>
<name>A0ACC1T1G9_9APHY</name>
<accession>A0ACC1T1G9</accession>
<dbReference type="EMBL" id="JANHOG010000909">
    <property type="protein sequence ID" value="KAJ3550295.1"/>
    <property type="molecule type" value="Genomic_DNA"/>
</dbReference>
<organism evidence="1 2">
    <name type="scientific">Phlebia brevispora</name>
    <dbReference type="NCBI Taxonomy" id="194682"/>
    <lineage>
        <taxon>Eukaryota</taxon>
        <taxon>Fungi</taxon>
        <taxon>Dikarya</taxon>
        <taxon>Basidiomycota</taxon>
        <taxon>Agaricomycotina</taxon>
        <taxon>Agaricomycetes</taxon>
        <taxon>Polyporales</taxon>
        <taxon>Meruliaceae</taxon>
        <taxon>Phlebia</taxon>
    </lineage>
</organism>
<comment type="caution">
    <text evidence="1">The sequence shown here is derived from an EMBL/GenBank/DDBJ whole genome shotgun (WGS) entry which is preliminary data.</text>
</comment>
<proteinExistence type="predicted"/>
<protein>
    <submittedName>
        <fullName evidence="1">Uncharacterized protein</fullName>
    </submittedName>
</protein>
<dbReference type="Proteomes" id="UP001148662">
    <property type="component" value="Unassembled WGS sequence"/>
</dbReference>
<evidence type="ECO:0000313" key="2">
    <source>
        <dbReference type="Proteomes" id="UP001148662"/>
    </source>
</evidence>
<gene>
    <name evidence="1" type="ORF">NM688_g5096</name>
</gene>
<reference evidence="1" key="1">
    <citation type="submission" date="2022-07" db="EMBL/GenBank/DDBJ databases">
        <title>Genome Sequence of Phlebia brevispora.</title>
        <authorList>
            <person name="Buettner E."/>
        </authorList>
    </citation>
    <scope>NUCLEOTIDE SEQUENCE</scope>
    <source>
        <strain evidence="1">MPL23</strain>
    </source>
</reference>
<evidence type="ECO:0000313" key="1">
    <source>
        <dbReference type="EMBL" id="KAJ3550295.1"/>
    </source>
</evidence>
<keyword evidence="2" id="KW-1185">Reference proteome</keyword>